<reference evidence="1" key="3">
    <citation type="submission" date="2024-05" db="EMBL/GenBank/DDBJ databases">
        <title>Description of novel Chryseobacterium sp. strain C-2.</title>
        <authorList>
            <person name="Saticioglu I.B."/>
        </authorList>
    </citation>
    <scope>NUCLEOTIDE SEQUENCE</scope>
    <source>
        <strain evidence="1">C-2</strain>
    </source>
</reference>
<dbReference type="Proteomes" id="UP001107960">
    <property type="component" value="Unassembled WGS sequence"/>
</dbReference>
<proteinExistence type="predicted"/>
<dbReference type="Proteomes" id="UP000603715">
    <property type="component" value="Unassembled WGS sequence"/>
</dbReference>
<evidence type="ECO:0000313" key="2">
    <source>
        <dbReference type="EMBL" id="MCC9036400.1"/>
    </source>
</evidence>
<evidence type="ECO:0000313" key="4">
    <source>
        <dbReference type="Proteomes" id="UP001107960"/>
    </source>
</evidence>
<comment type="caution">
    <text evidence="2">The sequence shown here is derived from an EMBL/GenBank/DDBJ whole genome shotgun (WGS) entry which is preliminary data.</text>
</comment>
<dbReference type="EMBL" id="JAJJML010000001">
    <property type="protein sequence ID" value="MCC9036400.1"/>
    <property type="molecule type" value="Genomic_DNA"/>
</dbReference>
<reference evidence="3" key="2">
    <citation type="submission" date="2023-07" db="EMBL/GenBank/DDBJ databases">
        <title>Description of novel Chryseobacterium sp. strain C-2.</title>
        <authorList>
            <person name="Saticioglu I.B."/>
        </authorList>
    </citation>
    <scope>NUCLEOTIDE SEQUENCE [LARGE SCALE GENOMIC DNA]</scope>
    <source>
        <strain evidence="3">C-2</strain>
    </source>
</reference>
<keyword evidence="3" id="KW-1185">Reference proteome</keyword>
<sequence>MGYVVFKGELFTEKAIFEKDLEYNFIDFINKYYKERNITPKNIDEFPFSMNFITSDELKYFQNLCKKNDIDELLIISKNKYYFENDPMSIYKNLNHELGIEAYVKAKTRALLYGNFQIYVYNLKNHNVKTVINKVYMIHRFKNPVFNESYNLVNKDVEKLFADDLEKLITKKMNKYYSK</sequence>
<accession>A0A9Q3YX53</accession>
<organism evidence="2 4">
    <name type="scientific">Chryseobacterium muglaense</name>
    <dbReference type="NCBI Taxonomy" id="2893752"/>
    <lineage>
        <taxon>Bacteria</taxon>
        <taxon>Pseudomonadati</taxon>
        <taxon>Bacteroidota</taxon>
        <taxon>Flavobacteriia</taxon>
        <taxon>Flavobacteriales</taxon>
        <taxon>Weeksellaceae</taxon>
        <taxon>Chryseobacterium group</taxon>
        <taxon>Chryseobacterium</taxon>
    </lineage>
</organism>
<name>A0A9Q3YX53_9FLAO</name>
<dbReference type="AlphaFoldDB" id="A0A9Q3YX53"/>
<gene>
    <name evidence="1" type="ORF">IEW27_20585</name>
    <name evidence="2" type="ORF">LNP80_19470</name>
</gene>
<dbReference type="RefSeq" id="WP_191181355.1">
    <property type="nucleotide sequence ID" value="NZ_JACXXP010000047.1"/>
</dbReference>
<protein>
    <submittedName>
        <fullName evidence="2">Uncharacterized protein</fullName>
    </submittedName>
</protein>
<evidence type="ECO:0000313" key="1">
    <source>
        <dbReference type="EMBL" id="MBD3906986.1"/>
    </source>
</evidence>
<dbReference type="EMBL" id="JACXXP010000047">
    <property type="protein sequence ID" value="MBD3906986.1"/>
    <property type="molecule type" value="Genomic_DNA"/>
</dbReference>
<reference evidence="2" key="1">
    <citation type="submission" date="2021-11" db="EMBL/GenBank/DDBJ databases">
        <title>Description of novel Chryseobacterium species.</title>
        <authorList>
            <person name="Saticioglu I.B."/>
            <person name="Ay H."/>
            <person name="Altun S."/>
            <person name="Duman M."/>
        </authorList>
    </citation>
    <scope>NUCLEOTIDE SEQUENCE</scope>
    <source>
        <strain evidence="2">C-39</strain>
    </source>
</reference>
<evidence type="ECO:0000313" key="3">
    <source>
        <dbReference type="Proteomes" id="UP000603715"/>
    </source>
</evidence>